<dbReference type="Proteomes" id="UP000450917">
    <property type="component" value="Unassembled WGS sequence"/>
</dbReference>
<protein>
    <submittedName>
        <fullName evidence="5">LacI family DNA-binding transcriptional regulator</fullName>
    </submittedName>
</protein>
<keyword evidence="3" id="KW-0804">Transcription</keyword>
<dbReference type="Gene3D" id="1.10.260.40">
    <property type="entry name" value="lambda repressor-like DNA-binding domains"/>
    <property type="match status" value="1"/>
</dbReference>
<evidence type="ECO:0000256" key="2">
    <source>
        <dbReference type="ARBA" id="ARBA00023125"/>
    </source>
</evidence>
<reference evidence="5 6" key="1">
    <citation type="submission" date="2019-11" db="EMBL/GenBank/DDBJ databases">
        <title>Draft genome sequences of five Paenibacillus species of dairy origin.</title>
        <authorList>
            <person name="Olajide A.M."/>
            <person name="Chen S."/>
            <person name="Lapointe G."/>
        </authorList>
    </citation>
    <scope>NUCLEOTIDE SEQUENCE [LARGE SCALE GENOMIC DNA]</scope>
    <source>
        <strain evidence="5 6">2CS3</strain>
    </source>
</reference>
<dbReference type="SMART" id="SM00354">
    <property type="entry name" value="HTH_LACI"/>
    <property type="match status" value="1"/>
</dbReference>
<dbReference type="CDD" id="cd06267">
    <property type="entry name" value="PBP1_LacI_sugar_binding-like"/>
    <property type="match status" value="1"/>
</dbReference>
<name>A0A7X3CS48_9BACL</name>
<comment type="caution">
    <text evidence="5">The sequence shown here is derived from an EMBL/GenBank/DDBJ whole genome shotgun (WGS) entry which is preliminary data.</text>
</comment>
<dbReference type="Gene3D" id="3.40.50.2300">
    <property type="match status" value="2"/>
</dbReference>
<dbReference type="PROSITE" id="PS50932">
    <property type="entry name" value="HTH_LACI_2"/>
    <property type="match status" value="1"/>
</dbReference>
<dbReference type="CDD" id="cd01392">
    <property type="entry name" value="HTH_LacI"/>
    <property type="match status" value="1"/>
</dbReference>
<dbReference type="Pfam" id="PF13377">
    <property type="entry name" value="Peripla_BP_3"/>
    <property type="match status" value="1"/>
</dbReference>
<keyword evidence="6" id="KW-1185">Reference proteome</keyword>
<sequence length="332" mass="36309">MASSNDVAKRAGVSQSTVSRVLNGAESVNPKTRQKVLQAIEELRYRPNLIARSLVTKSTKTIAMVSGSILNPFFAETTDSIVQYASQKGYNVTVSFDEELTSNWLETAIGNSVDGILLSSLKLDDPVFEDLQRSGVPYMLYNRKPQIGGNYVVLDNALAGELVAKHLLDLGHSRIAYISKSGNISTFKERFTGFIQAVNSEALTVDSDLVYFLDFPEVEVEKVVWKLMNGPKPPTAILCANDAIALQCMDALLSIGLNIPEDVSLAGIDNIKIASHRAIRLTSVGHEKYQMGEIAVESLINMIEGIEDTSTPKQIVLKPELVVRNTTCKARC</sequence>
<dbReference type="EMBL" id="WNZX01000006">
    <property type="protein sequence ID" value="MUG70927.1"/>
    <property type="molecule type" value="Genomic_DNA"/>
</dbReference>
<dbReference type="PANTHER" id="PTHR30146:SF109">
    <property type="entry name" value="HTH-TYPE TRANSCRIPTIONAL REGULATOR GALS"/>
    <property type="match status" value="1"/>
</dbReference>
<dbReference type="SUPFAM" id="SSF53822">
    <property type="entry name" value="Periplasmic binding protein-like I"/>
    <property type="match status" value="1"/>
</dbReference>
<dbReference type="PRINTS" id="PR00036">
    <property type="entry name" value="HTHLACI"/>
</dbReference>
<dbReference type="AlphaFoldDB" id="A0A7X3CS48"/>
<evidence type="ECO:0000256" key="3">
    <source>
        <dbReference type="ARBA" id="ARBA00023163"/>
    </source>
</evidence>
<dbReference type="GO" id="GO:0000976">
    <property type="term" value="F:transcription cis-regulatory region binding"/>
    <property type="evidence" value="ECO:0007669"/>
    <property type="project" value="TreeGrafter"/>
</dbReference>
<evidence type="ECO:0000313" key="5">
    <source>
        <dbReference type="EMBL" id="MUG70927.1"/>
    </source>
</evidence>
<gene>
    <name evidence="5" type="ORF">GNP93_09565</name>
</gene>
<evidence type="ECO:0000256" key="1">
    <source>
        <dbReference type="ARBA" id="ARBA00023015"/>
    </source>
</evidence>
<dbReference type="Pfam" id="PF00356">
    <property type="entry name" value="LacI"/>
    <property type="match status" value="1"/>
</dbReference>
<evidence type="ECO:0000259" key="4">
    <source>
        <dbReference type="PROSITE" id="PS50932"/>
    </source>
</evidence>
<keyword evidence="1" id="KW-0805">Transcription regulation</keyword>
<dbReference type="InterPro" id="IPR046335">
    <property type="entry name" value="LacI/GalR-like_sensor"/>
</dbReference>
<dbReference type="SUPFAM" id="SSF47413">
    <property type="entry name" value="lambda repressor-like DNA-binding domains"/>
    <property type="match status" value="1"/>
</dbReference>
<accession>A0A7X3CS48</accession>
<dbReference type="InterPro" id="IPR000843">
    <property type="entry name" value="HTH_LacI"/>
</dbReference>
<evidence type="ECO:0000313" key="6">
    <source>
        <dbReference type="Proteomes" id="UP000450917"/>
    </source>
</evidence>
<dbReference type="GO" id="GO:0003700">
    <property type="term" value="F:DNA-binding transcription factor activity"/>
    <property type="evidence" value="ECO:0007669"/>
    <property type="project" value="TreeGrafter"/>
</dbReference>
<dbReference type="PANTHER" id="PTHR30146">
    <property type="entry name" value="LACI-RELATED TRANSCRIPTIONAL REPRESSOR"/>
    <property type="match status" value="1"/>
</dbReference>
<feature type="domain" description="HTH lacI-type" evidence="4">
    <location>
        <begin position="2"/>
        <end position="56"/>
    </location>
</feature>
<dbReference type="RefSeq" id="WP_155614551.1">
    <property type="nucleotide sequence ID" value="NZ_JBDLZV010000001.1"/>
</dbReference>
<organism evidence="5 6">
    <name type="scientific">Paenibacillus validus</name>
    <dbReference type="NCBI Taxonomy" id="44253"/>
    <lineage>
        <taxon>Bacteria</taxon>
        <taxon>Bacillati</taxon>
        <taxon>Bacillota</taxon>
        <taxon>Bacilli</taxon>
        <taxon>Bacillales</taxon>
        <taxon>Paenibacillaceae</taxon>
        <taxon>Paenibacillus</taxon>
    </lineage>
</organism>
<proteinExistence type="predicted"/>
<keyword evidence="2 5" id="KW-0238">DNA-binding</keyword>
<dbReference type="InterPro" id="IPR028082">
    <property type="entry name" value="Peripla_BP_I"/>
</dbReference>
<dbReference type="InterPro" id="IPR010982">
    <property type="entry name" value="Lambda_DNA-bd_dom_sf"/>
</dbReference>